<proteinExistence type="inferred from homology"/>
<evidence type="ECO:0000313" key="5">
    <source>
        <dbReference type="Proteomes" id="UP000219602"/>
    </source>
</evidence>
<accession>A0A2H3IAQ2</accession>
<dbReference type="GO" id="GO:0016651">
    <property type="term" value="F:oxidoreductase activity, acting on NAD(P)H"/>
    <property type="evidence" value="ECO:0007669"/>
    <property type="project" value="InterPro"/>
</dbReference>
<reference evidence="4 5" key="1">
    <citation type="journal article" date="2016" name="Environ. Microbiol.">
        <title>Effector profiles distinguish formae speciales of Fusarium oxysporum.</title>
        <authorList>
            <person name="van Dam P."/>
            <person name="Fokkens L."/>
            <person name="Schmidt S.M."/>
            <person name="Linmans J.H."/>
            <person name="Kistler H.C."/>
            <person name="Ma L.J."/>
            <person name="Rep M."/>
        </authorList>
    </citation>
    <scope>NUCLEOTIDE SEQUENCE [LARGE SCALE GENOMIC DNA]</scope>
    <source>
        <strain evidence="4 5">Forc016</strain>
    </source>
</reference>
<dbReference type="EMBL" id="MABQ02000001">
    <property type="protein sequence ID" value="PCD46489.1"/>
    <property type="molecule type" value="Genomic_DNA"/>
</dbReference>
<sequence>MTTNIPGPALYADNEGNVVVRRDLPAPTPAEGEILIEVLFSGSNPSDLRIVNYIGFRNFVLGYEFCGRVLETPGLNGSGFKVGDIVAGYTSHEDDQPLRWGTHQSYISSPDRQLAFFKSQQTCQFLMPLR</sequence>
<evidence type="ECO:0000256" key="2">
    <source>
        <dbReference type="ARBA" id="ARBA00023002"/>
    </source>
</evidence>
<keyword evidence="2" id="KW-0560">Oxidoreductase</keyword>
<evidence type="ECO:0000259" key="3">
    <source>
        <dbReference type="Pfam" id="PF08240"/>
    </source>
</evidence>
<dbReference type="PANTHER" id="PTHR45348">
    <property type="entry name" value="HYPOTHETICAL OXIDOREDUCTASE (EUROFUNG)"/>
    <property type="match status" value="1"/>
</dbReference>
<reference evidence="4 5" key="2">
    <citation type="journal article" date="2017" name="Sci. Rep.">
        <title>A mobile pathogenicity chromosome in Fusarium oxysporum for infection of multiple cucurbit species.</title>
        <authorList>
            <person name="van Dam P."/>
            <person name="Fokkens L."/>
            <person name="Ayukawa Y."/>
            <person name="van der Gragt M."/>
            <person name="Ter Horst A."/>
            <person name="Brankovics B."/>
            <person name="Houterman P.M."/>
            <person name="Arie T."/>
            <person name="Rep M."/>
        </authorList>
    </citation>
    <scope>NUCLEOTIDE SEQUENCE [LARGE SCALE GENOMIC DNA]</scope>
    <source>
        <strain evidence="4 5">Forc016</strain>
    </source>
</reference>
<dbReference type="InterPro" id="IPR011032">
    <property type="entry name" value="GroES-like_sf"/>
</dbReference>
<dbReference type="Gene3D" id="3.90.180.10">
    <property type="entry name" value="Medium-chain alcohol dehydrogenases, catalytic domain"/>
    <property type="match status" value="1"/>
</dbReference>
<dbReference type="STRING" id="327505.A0A2H3IAQ2"/>
<gene>
    <name evidence="4" type="ORF">AU210_001895</name>
</gene>
<evidence type="ECO:0000256" key="1">
    <source>
        <dbReference type="ARBA" id="ARBA00008072"/>
    </source>
</evidence>
<dbReference type="PANTHER" id="PTHR45348:SF7">
    <property type="entry name" value="ZINC BINDING OXIDOREDUCTASE, PUTATIVE-RELATED"/>
    <property type="match status" value="1"/>
</dbReference>
<feature type="domain" description="Alcohol dehydrogenase-like N-terminal" evidence="3">
    <location>
        <begin position="31"/>
        <end position="114"/>
    </location>
</feature>
<dbReference type="InterPro" id="IPR013154">
    <property type="entry name" value="ADH-like_N"/>
</dbReference>
<dbReference type="Proteomes" id="UP000219602">
    <property type="component" value="Chromosome 1"/>
</dbReference>
<comment type="similarity">
    <text evidence="1">Belongs to the zinc-containing alcohol dehydrogenase family.</text>
</comment>
<organism evidence="4 5">
    <name type="scientific">Fusarium oxysporum f. sp. radicis-cucumerinum</name>
    <dbReference type="NCBI Taxonomy" id="327505"/>
    <lineage>
        <taxon>Eukaryota</taxon>
        <taxon>Fungi</taxon>
        <taxon>Dikarya</taxon>
        <taxon>Ascomycota</taxon>
        <taxon>Pezizomycotina</taxon>
        <taxon>Sordariomycetes</taxon>
        <taxon>Hypocreomycetidae</taxon>
        <taxon>Hypocreales</taxon>
        <taxon>Nectriaceae</taxon>
        <taxon>Fusarium</taxon>
        <taxon>Fusarium oxysporum species complex</taxon>
    </lineage>
</organism>
<dbReference type="AlphaFoldDB" id="A0A2H3IAQ2"/>
<name>A0A2H3IAQ2_FUSOX</name>
<evidence type="ECO:0000313" key="4">
    <source>
        <dbReference type="EMBL" id="PCD46489.1"/>
    </source>
</evidence>
<dbReference type="InterPro" id="IPR047122">
    <property type="entry name" value="Trans-enoyl_RdTase-like"/>
</dbReference>
<comment type="caution">
    <text evidence="4">The sequence shown here is derived from an EMBL/GenBank/DDBJ whole genome shotgun (WGS) entry which is preliminary data.</text>
</comment>
<dbReference type="Pfam" id="PF08240">
    <property type="entry name" value="ADH_N"/>
    <property type="match status" value="1"/>
</dbReference>
<dbReference type="SUPFAM" id="SSF50129">
    <property type="entry name" value="GroES-like"/>
    <property type="match status" value="1"/>
</dbReference>
<protein>
    <recommendedName>
        <fullName evidence="3">Alcohol dehydrogenase-like N-terminal domain-containing protein</fullName>
    </recommendedName>
</protein>